<evidence type="ECO:0000313" key="2">
    <source>
        <dbReference type="EMBL" id="KAJ1646311.1"/>
    </source>
</evidence>
<feature type="signal peptide" evidence="1">
    <location>
        <begin position="1"/>
        <end position="16"/>
    </location>
</feature>
<evidence type="ECO:0000313" key="3">
    <source>
        <dbReference type="Proteomes" id="UP001145021"/>
    </source>
</evidence>
<evidence type="ECO:0000256" key="1">
    <source>
        <dbReference type="SAM" id="SignalP"/>
    </source>
</evidence>
<accession>A0A9W7XK15</accession>
<proteinExistence type="predicted"/>
<organism evidence="2 3">
    <name type="scientific">Coemansia asiatica</name>
    <dbReference type="NCBI Taxonomy" id="1052880"/>
    <lineage>
        <taxon>Eukaryota</taxon>
        <taxon>Fungi</taxon>
        <taxon>Fungi incertae sedis</taxon>
        <taxon>Zoopagomycota</taxon>
        <taxon>Kickxellomycotina</taxon>
        <taxon>Kickxellomycetes</taxon>
        <taxon>Kickxellales</taxon>
        <taxon>Kickxellaceae</taxon>
        <taxon>Coemansia</taxon>
    </lineage>
</organism>
<keyword evidence="3" id="KW-1185">Reference proteome</keyword>
<comment type="caution">
    <text evidence="2">The sequence shown here is derived from an EMBL/GenBank/DDBJ whole genome shotgun (WGS) entry which is preliminary data.</text>
</comment>
<sequence length="235" mass="24154">MRAVATIFAIVSFAVAQEIGFTDGPSIADGPNAISNPNINNGWQADSSLFSGGSAASGGSVQPETNVFNDIVGSTFTSINSNSAFKDNIVNNPSKVSVSGNEGWTANGDGNHLGAVENVFSGARFVRRGGDVVFASNHHQIVSPQPQIATFPATHVIRPVVSAAGYAPAAALSRRNGDVVFAGNHHQVNAAAGFVPESVPVVFSAPAHFVQPVFVQSPAYPAASEGKATIIQNKA</sequence>
<feature type="chain" id="PRO_5040806031" evidence="1">
    <location>
        <begin position="17"/>
        <end position="235"/>
    </location>
</feature>
<reference evidence="2" key="1">
    <citation type="submission" date="2022-07" db="EMBL/GenBank/DDBJ databases">
        <title>Phylogenomic reconstructions and comparative analyses of Kickxellomycotina fungi.</title>
        <authorList>
            <person name="Reynolds N.K."/>
            <person name="Stajich J.E."/>
            <person name="Barry K."/>
            <person name="Grigoriev I.V."/>
            <person name="Crous P."/>
            <person name="Smith M.E."/>
        </authorList>
    </citation>
    <scope>NUCLEOTIDE SEQUENCE</scope>
    <source>
        <strain evidence="2">NBRC 105413</strain>
    </source>
</reference>
<name>A0A9W7XK15_9FUNG</name>
<dbReference type="AlphaFoldDB" id="A0A9W7XK15"/>
<keyword evidence="1" id="KW-0732">Signal</keyword>
<dbReference type="EMBL" id="JANBOH010000066">
    <property type="protein sequence ID" value="KAJ1646311.1"/>
    <property type="molecule type" value="Genomic_DNA"/>
</dbReference>
<dbReference type="Proteomes" id="UP001145021">
    <property type="component" value="Unassembled WGS sequence"/>
</dbReference>
<gene>
    <name evidence="2" type="ORF">LPJ64_002207</name>
</gene>
<protein>
    <submittedName>
        <fullName evidence="2">Uncharacterized protein</fullName>
    </submittedName>
</protein>